<gene>
    <name evidence="9" type="primary">eccD</name>
    <name evidence="9" type="ORF">RM705_34130</name>
</gene>
<feature type="transmembrane region" description="Helical" evidence="7">
    <location>
        <begin position="127"/>
        <end position="146"/>
    </location>
</feature>
<feature type="transmembrane region" description="Helical" evidence="7">
    <location>
        <begin position="210"/>
        <end position="229"/>
    </location>
</feature>
<proteinExistence type="inferred from homology"/>
<organism evidence="9 10">
    <name type="scientific">Streptomyces edwardsiae</name>
    <dbReference type="NCBI Taxonomy" id="3075527"/>
    <lineage>
        <taxon>Bacteria</taxon>
        <taxon>Bacillati</taxon>
        <taxon>Actinomycetota</taxon>
        <taxon>Actinomycetes</taxon>
        <taxon>Kitasatosporales</taxon>
        <taxon>Streptomycetaceae</taxon>
        <taxon>Streptomyces</taxon>
    </lineage>
</organism>
<feature type="transmembrane region" description="Helical" evidence="7">
    <location>
        <begin position="346"/>
        <end position="362"/>
    </location>
</feature>
<dbReference type="InterPro" id="IPR006707">
    <property type="entry name" value="T7SS_EccD"/>
</dbReference>
<feature type="domain" description="Ubiquitin-like" evidence="8">
    <location>
        <begin position="20"/>
        <end position="97"/>
    </location>
</feature>
<evidence type="ECO:0000313" key="10">
    <source>
        <dbReference type="Proteomes" id="UP001183881"/>
    </source>
</evidence>
<dbReference type="InterPro" id="IPR024962">
    <property type="entry name" value="YukD-like"/>
</dbReference>
<feature type="transmembrane region" description="Helical" evidence="7">
    <location>
        <begin position="369"/>
        <end position="391"/>
    </location>
</feature>
<dbReference type="NCBIfam" id="TIGR03920">
    <property type="entry name" value="T7SS_EccD"/>
    <property type="match status" value="1"/>
</dbReference>
<comment type="similarity">
    <text evidence="2">Belongs to the EccD/Snm4 family.</text>
</comment>
<dbReference type="Proteomes" id="UP001183881">
    <property type="component" value="Unassembled WGS sequence"/>
</dbReference>
<keyword evidence="5 7" id="KW-1133">Transmembrane helix</keyword>
<dbReference type="Pfam" id="PF08817">
    <property type="entry name" value="YukD"/>
    <property type="match status" value="1"/>
</dbReference>
<comment type="caution">
    <text evidence="9">The sequence shown here is derived from an EMBL/GenBank/DDBJ whole genome shotgun (WGS) entry which is preliminary data.</text>
</comment>
<name>A0ABU2Q6X8_9ACTN</name>
<evidence type="ECO:0000256" key="1">
    <source>
        <dbReference type="ARBA" id="ARBA00004651"/>
    </source>
</evidence>
<evidence type="ECO:0000256" key="2">
    <source>
        <dbReference type="ARBA" id="ARBA00006162"/>
    </source>
</evidence>
<protein>
    <submittedName>
        <fullName evidence="9">Type VII secretion integral membrane protein EccD</fullName>
    </submittedName>
</protein>
<dbReference type="Pfam" id="PF19053">
    <property type="entry name" value="EccD"/>
    <property type="match status" value="1"/>
</dbReference>
<keyword evidence="4 7" id="KW-0812">Transmembrane</keyword>
<sequence>MSTGALSKEAAGGPTALSRVTLVGERRRVDLVLPAREPVGLLLPEIMRLLDDRAPGRPASRQLVTVDGSALDHDSTLETAGVRDGAVLRLVRAEDAPPAPVVHDVTDVVAEDLGHRDWVWGPAARRVTAGVASVGWVIVAALFAHARYDDAVAGGALLAAAGAAAVAGAVLGRIRSHGLAAALLCGVGALGMTGVWSLVDAVGGSSTGALRLAGTAAVGVLVLALLGLFTPLGRGGIVGAGAVAVTAVGWEAVIAVQSGAGTAEQQARVGAVLGVVCVVVLGLLPRLALMASGLSGLDDRRAGGVSVSRHQVSAALAAAHRGLVLATVTVAASAAVAAVLALRDPTVWTVPLASVVVVVLALRARAFPLVAEVVVLLAAAAVVAVRLLTVWAERSPAAAPMAVLVVLAVLPLVVLAAQPAEHVRVRLRRAGDLLETVGVSALLPLLVGVFGVYGRLLGTFA</sequence>
<dbReference type="EMBL" id="JAVRFA010000092">
    <property type="protein sequence ID" value="MDT0399709.1"/>
    <property type="molecule type" value="Genomic_DNA"/>
</dbReference>
<dbReference type="InterPro" id="IPR044049">
    <property type="entry name" value="EccD_transm"/>
</dbReference>
<feature type="transmembrane region" description="Helical" evidence="7">
    <location>
        <begin position="236"/>
        <end position="257"/>
    </location>
</feature>
<feature type="transmembrane region" description="Helical" evidence="7">
    <location>
        <begin position="397"/>
        <end position="417"/>
    </location>
</feature>
<evidence type="ECO:0000256" key="3">
    <source>
        <dbReference type="ARBA" id="ARBA00022475"/>
    </source>
</evidence>
<accession>A0ABU2Q6X8</accession>
<comment type="subcellular location">
    <subcellularLocation>
        <location evidence="1">Cell membrane</location>
        <topology evidence="1">Multi-pass membrane protein</topology>
    </subcellularLocation>
</comment>
<reference evidence="10" key="1">
    <citation type="submission" date="2023-07" db="EMBL/GenBank/DDBJ databases">
        <title>30 novel species of actinomycetes from the DSMZ collection.</title>
        <authorList>
            <person name="Nouioui I."/>
        </authorList>
    </citation>
    <scope>NUCLEOTIDE SEQUENCE [LARGE SCALE GENOMIC DNA]</scope>
    <source>
        <strain evidence="10">DSM 41636</strain>
    </source>
</reference>
<feature type="transmembrane region" description="Helical" evidence="7">
    <location>
        <begin position="318"/>
        <end position="340"/>
    </location>
</feature>
<feature type="transmembrane region" description="Helical" evidence="7">
    <location>
        <begin position="269"/>
        <end position="297"/>
    </location>
</feature>
<evidence type="ECO:0000256" key="7">
    <source>
        <dbReference type="SAM" id="Phobius"/>
    </source>
</evidence>
<keyword evidence="3" id="KW-1003">Cell membrane</keyword>
<dbReference type="PROSITE" id="PS50053">
    <property type="entry name" value="UBIQUITIN_2"/>
    <property type="match status" value="1"/>
</dbReference>
<feature type="transmembrane region" description="Helical" evidence="7">
    <location>
        <begin position="152"/>
        <end position="172"/>
    </location>
</feature>
<dbReference type="InterPro" id="IPR000626">
    <property type="entry name" value="Ubiquitin-like_dom"/>
</dbReference>
<evidence type="ECO:0000313" key="9">
    <source>
        <dbReference type="EMBL" id="MDT0399709.1"/>
    </source>
</evidence>
<evidence type="ECO:0000256" key="5">
    <source>
        <dbReference type="ARBA" id="ARBA00022989"/>
    </source>
</evidence>
<evidence type="ECO:0000256" key="6">
    <source>
        <dbReference type="ARBA" id="ARBA00023136"/>
    </source>
</evidence>
<evidence type="ECO:0000256" key="4">
    <source>
        <dbReference type="ARBA" id="ARBA00022692"/>
    </source>
</evidence>
<feature type="transmembrane region" description="Helical" evidence="7">
    <location>
        <begin position="179"/>
        <end position="198"/>
    </location>
</feature>
<keyword evidence="6 7" id="KW-0472">Membrane</keyword>
<keyword evidence="10" id="KW-1185">Reference proteome</keyword>
<evidence type="ECO:0000259" key="8">
    <source>
        <dbReference type="PROSITE" id="PS50053"/>
    </source>
</evidence>
<feature type="transmembrane region" description="Helical" evidence="7">
    <location>
        <begin position="437"/>
        <end position="456"/>
    </location>
</feature>
<dbReference type="Gene3D" id="3.10.20.90">
    <property type="entry name" value="Phosphatidylinositol 3-kinase Catalytic Subunit, Chain A, domain 1"/>
    <property type="match status" value="1"/>
</dbReference>